<dbReference type="EMBL" id="FODE01000064">
    <property type="protein sequence ID" value="SEO30594.1"/>
    <property type="molecule type" value="Genomic_DNA"/>
</dbReference>
<evidence type="ECO:0000313" key="2">
    <source>
        <dbReference type="Proteomes" id="UP000199054"/>
    </source>
</evidence>
<dbReference type="STRING" id="34002.SAMN04489859_106415"/>
<dbReference type="Proteomes" id="UP000199054">
    <property type="component" value="Unassembled WGS sequence"/>
</dbReference>
<name>A0A1H8NLV1_9RHOB</name>
<proteinExistence type="predicted"/>
<sequence>MEMLRLQIAKAGWRWHVTQIPAGKADALAGLRELMPEAGFADGFLAGVPGLRRAG</sequence>
<gene>
    <name evidence="1" type="ORF">SAMN04489859_106415</name>
</gene>
<protein>
    <submittedName>
        <fullName evidence="1">Uncharacterized protein</fullName>
    </submittedName>
</protein>
<keyword evidence="2" id="KW-1185">Reference proteome</keyword>
<reference evidence="1 2" key="1">
    <citation type="submission" date="2016-10" db="EMBL/GenBank/DDBJ databases">
        <authorList>
            <person name="de Groot N.N."/>
        </authorList>
    </citation>
    <scope>NUCLEOTIDE SEQUENCE [LARGE SCALE GENOMIC DNA]</scope>
    <source>
        <strain evidence="1 2">DSM 8512</strain>
    </source>
</reference>
<evidence type="ECO:0000313" key="1">
    <source>
        <dbReference type="EMBL" id="SEO30594.1"/>
    </source>
</evidence>
<dbReference type="RefSeq" id="WP_170851974.1">
    <property type="nucleotide sequence ID" value="NZ_CP067124.1"/>
</dbReference>
<accession>A0A1H8NLV1</accession>
<dbReference type="AlphaFoldDB" id="A0A1H8NLV1"/>
<organism evidence="1 2">
    <name type="scientific">Paracoccus alcaliphilus</name>
    <dbReference type="NCBI Taxonomy" id="34002"/>
    <lineage>
        <taxon>Bacteria</taxon>
        <taxon>Pseudomonadati</taxon>
        <taxon>Pseudomonadota</taxon>
        <taxon>Alphaproteobacteria</taxon>
        <taxon>Rhodobacterales</taxon>
        <taxon>Paracoccaceae</taxon>
        <taxon>Paracoccus</taxon>
    </lineage>
</organism>